<reference evidence="7" key="1">
    <citation type="submission" date="2018-03" db="EMBL/GenBank/DDBJ databases">
        <authorList>
            <person name="Sun L."/>
            <person name="Liu H."/>
            <person name="Chen W."/>
            <person name="Huang K."/>
            <person name="Liu W."/>
            <person name="Gao X."/>
        </authorList>
    </citation>
    <scope>NUCLEOTIDE SEQUENCE [LARGE SCALE GENOMIC DNA]</scope>
    <source>
        <strain evidence="7">SH9</strain>
    </source>
</reference>
<feature type="region of interest" description="Disordered" evidence="4">
    <location>
        <begin position="1"/>
        <end position="45"/>
    </location>
</feature>
<feature type="domain" description="HpcH/HpaI aldolase/citrate lyase" evidence="5">
    <location>
        <begin position="58"/>
        <end position="280"/>
    </location>
</feature>
<evidence type="ECO:0000256" key="2">
    <source>
        <dbReference type="ARBA" id="ARBA00022723"/>
    </source>
</evidence>
<comment type="similarity">
    <text evidence="1">Belongs to the HpcH/HpaI aldolase family.</text>
</comment>
<dbReference type="GO" id="GO:0005737">
    <property type="term" value="C:cytoplasm"/>
    <property type="evidence" value="ECO:0007669"/>
    <property type="project" value="TreeGrafter"/>
</dbReference>
<dbReference type="Gene3D" id="3.20.20.60">
    <property type="entry name" value="Phosphoenolpyruvate-binding domains"/>
    <property type="match status" value="1"/>
</dbReference>
<comment type="caution">
    <text evidence="6">The sequence shown here is derived from an EMBL/GenBank/DDBJ whole genome shotgun (WGS) entry which is preliminary data.</text>
</comment>
<dbReference type="InterPro" id="IPR005000">
    <property type="entry name" value="Aldolase/citrate-lyase_domain"/>
</dbReference>
<dbReference type="SUPFAM" id="SSF51621">
    <property type="entry name" value="Phosphoenolpyruvate/pyruvate domain"/>
    <property type="match status" value="1"/>
</dbReference>
<dbReference type="PANTHER" id="PTHR30502:SF0">
    <property type="entry name" value="PHOSPHOENOLPYRUVATE CARBOXYLASE FAMILY PROTEIN"/>
    <property type="match status" value="1"/>
</dbReference>
<evidence type="ECO:0000313" key="7">
    <source>
        <dbReference type="Proteomes" id="UP000239772"/>
    </source>
</evidence>
<feature type="compositionally biased region" description="Polar residues" evidence="4">
    <location>
        <begin position="1"/>
        <end position="11"/>
    </location>
</feature>
<dbReference type="InterPro" id="IPR040442">
    <property type="entry name" value="Pyrv_kinase-like_dom_sf"/>
</dbReference>
<name>A0A2T1HUS3_9HYPH</name>
<keyword evidence="3" id="KW-0456">Lyase</keyword>
<dbReference type="EMBL" id="PVZS01000008">
    <property type="protein sequence ID" value="PSC05350.1"/>
    <property type="molecule type" value="Genomic_DNA"/>
</dbReference>
<dbReference type="InterPro" id="IPR050251">
    <property type="entry name" value="HpcH-HpaI_aldolase"/>
</dbReference>
<protein>
    <submittedName>
        <fullName evidence="6">Aldolase</fullName>
    </submittedName>
</protein>
<organism evidence="6 7">
    <name type="scientific">Alsobacter soli</name>
    <dbReference type="NCBI Taxonomy" id="2109933"/>
    <lineage>
        <taxon>Bacteria</taxon>
        <taxon>Pseudomonadati</taxon>
        <taxon>Pseudomonadota</taxon>
        <taxon>Alphaproteobacteria</taxon>
        <taxon>Hyphomicrobiales</taxon>
        <taxon>Alsobacteraceae</taxon>
        <taxon>Alsobacter</taxon>
    </lineage>
</organism>
<dbReference type="GO" id="GO:0046872">
    <property type="term" value="F:metal ion binding"/>
    <property type="evidence" value="ECO:0007669"/>
    <property type="project" value="UniProtKB-KW"/>
</dbReference>
<evidence type="ECO:0000256" key="4">
    <source>
        <dbReference type="SAM" id="MobiDB-lite"/>
    </source>
</evidence>
<dbReference type="GO" id="GO:0016832">
    <property type="term" value="F:aldehyde-lyase activity"/>
    <property type="evidence" value="ECO:0007669"/>
    <property type="project" value="TreeGrafter"/>
</dbReference>
<dbReference type="AlphaFoldDB" id="A0A2T1HUS3"/>
<evidence type="ECO:0000256" key="3">
    <source>
        <dbReference type="ARBA" id="ARBA00023239"/>
    </source>
</evidence>
<accession>A0A2T1HUS3</accession>
<keyword evidence="7" id="KW-1185">Reference proteome</keyword>
<keyword evidence="2" id="KW-0479">Metal-binding</keyword>
<sequence>MLQARKQTTPHSRVPSRSSARRLGAGGRTRPRREDNASMTAFRNPLRPKLQAGQATLGFWVTLESATVTEIAAEAGVDWIVVDMEHGCLSYRDALDHIRAAKGSDLAVIVRVPTTTVDTVKRALDLGAHGVLLPLIRTAEELRAGFGHARYPLTGQRGLGGERAVRWGAAVESYVACANDETMVIPVIETADAIANIDAILDVPGLEAIFFGPSDLSQSLGHMAVWEGPGVADMILRTAAKATERGIANGVIGTSPEDIARRQEQGFRMIGLGSDAGLLLRHLKRAVEACRPGALA</sequence>
<gene>
    <name evidence="6" type="ORF">SLNSH_09110</name>
</gene>
<evidence type="ECO:0000256" key="1">
    <source>
        <dbReference type="ARBA" id="ARBA00005568"/>
    </source>
</evidence>
<proteinExistence type="inferred from homology"/>
<evidence type="ECO:0000313" key="6">
    <source>
        <dbReference type="EMBL" id="PSC05350.1"/>
    </source>
</evidence>
<dbReference type="PANTHER" id="PTHR30502">
    <property type="entry name" value="2-KETO-3-DEOXY-L-RHAMNONATE ALDOLASE"/>
    <property type="match status" value="1"/>
</dbReference>
<evidence type="ECO:0000259" key="5">
    <source>
        <dbReference type="Pfam" id="PF03328"/>
    </source>
</evidence>
<dbReference type="InterPro" id="IPR015813">
    <property type="entry name" value="Pyrv/PenolPyrv_kinase-like_dom"/>
</dbReference>
<dbReference type="Proteomes" id="UP000239772">
    <property type="component" value="Unassembled WGS sequence"/>
</dbReference>
<dbReference type="Pfam" id="PF03328">
    <property type="entry name" value="HpcH_HpaI"/>
    <property type="match status" value="1"/>
</dbReference>